<name>A0ABU5MS85_9BACT</name>
<dbReference type="InterPro" id="IPR011050">
    <property type="entry name" value="Pectin_lyase_fold/virulence"/>
</dbReference>
<proteinExistence type="predicted"/>
<dbReference type="InterPro" id="IPR012334">
    <property type="entry name" value="Pectin_lyas_fold"/>
</dbReference>
<keyword evidence="1" id="KW-0732">Signal</keyword>
<evidence type="ECO:0000256" key="1">
    <source>
        <dbReference type="SAM" id="SignalP"/>
    </source>
</evidence>
<comment type="caution">
    <text evidence="2">The sequence shown here is derived from an EMBL/GenBank/DDBJ whole genome shotgun (WGS) entry which is preliminary data.</text>
</comment>
<evidence type="ECO:0000313" key="2">
    <source>
        <dbReference type="EMBL" id="MDZ8117069.1"/>
    </source>
</evidence>
<feature type="signal peptide" evidence="1">
    <location>
        <begin position="1"/>
        <end position="21"/>
    </location>
</feature>
<accession>A0ABU5MS85</accession>
<dbReference type="Proteomes" id="UP001290861">
    <property type="component" value="Unassembled WGS sequence"/>
</dbReference>
<dbReference type="SUPFAM" id="SSF51126">
    <property type="entry name" value="Pectin lyase-like"/>
    <property type="match status" value="1"/>
</dbReference>
<sequence>MVKAKFIITATVCTMLSPAMAQSVADFYTETWENGVTRNVVEDYNADGTDALDDSAAFQRAIDELTQKKNGGKLMVPTGTYYLYKVALKSNVHLAFEKDVVLRPLPRGGFLFTAGMGNDTVENVSFRGIDGKVTADFREMSPDTKVTVINLQNVDNFLIRNMRTLDNFTVHSSIRMNVADTDQGARFARNGFVSDIDNTNAHVGYGTIQVNAGKNILFQNISGSGGVQLRLESGANFKGEIEGSIFDIVGRNISGSNGNAVVMISPHCRKNGLVDIDGVTSHSSVHAVRVDIGDTKNGPTPGYFDSNSRVSNVKAFYGTTAQLKHGHFRWIPPELKSQISRQKNPDGSSYSGPAAAAIKYTCGGTGPGTFKVKLENIEQIGFEYQPKKILTPADEFRKGR</sequence>
<feature type="chain" id="PRO_5045961889" evidence="1">
    <location>
        <begin position="22"/>
        <end position="400"/>
    </location>
</feature>
<reference evidence="2 3" key="1">
    <citation type="journal article" date="2024" name="Appl. Environ. Microbiol.">
        <title>Pontiella agarivorans sp. nov., a novel marine anaerobic bacterium capable of degrading macroalgal polysaccharides and fixing nitrogen.</title>
        <authorList>
            <person name="Liu N."/>
            <person name="Kivenson V."/>
            <person name="Peng X."/>
            <person name="Cui Z."/>
            <person name="Lankiewicz T.S."/>
            <person name="Gosselin K.M."/>
            <person name="English C.J."/>
            <person name="Blair E.M."/>
            <person name="O'Malley M.A."/>
            <person name="Valentine D.L."/>
        </authorList>
    </citation>
    <scope>NUCLEOTIDE SEQUENCE [LARGE SCALE GENOMIC DNA]</scope>
    <source>
        <strain evidence="2 3">NLcol2</strain>
    </source>
</reference>
<dbReference type="GO" id="GO:0016787">
    <property type="term" value="F:hydrolase activity"/>
    <property type="evidence" value="ECO:0007669"/>
    <property type="project" value="UniProtKB-KW"/>
</dbReference>
<dbReference type="EMBL" id="JARVCO010000002">
    <property type="protein sequence ID" value="MDZ8117069.1"/>
    <property type="molecule type" value="Genomic_DNA"/>
</dbReference>
<keyword evidence="3" id="KW-1185">Reference proteome</keyword>
<keyword evidence="2" id="KW-0378">Hydrolase</keyword>
<evidence type="ECO:0000313" key="3">
    <source>
        <dbReference type="Proteomes" id="UP001290861"/>
    </source>
</evidence>
<dbReference type="Gene3D" id="2.160.20.10">
    <property type="entry name" value="Single-stranded right-handed beta-helix, Pectin lyase-like"/>
    <property type="match status" value="1"/>
</dbReference>
<organism evidence="2 3">
    <name type="scientific">Pontiella agarivorans</name>
    <dbReference type="NCBI Taxonomy" id="3038953"/>
    <lineage>
        <taxon>Bacteria</taxon>
        <taxon>Pseudomonadati</taxon>
        <taxon>Kiritimatiellota</taxon>
        <taxon>Kiritimatiellia</taxon>
        <taxon>Kiritimatiellales</taxon>
        <taxon>Pontiellaceae</taxon>
        <taxon>Pontiella</taxon>
    </lineage>
</organism>
<dbReference type="RefSeq" id="WP_322606875.1">
    <property type="nucleotide sequence ID" value="NZ_JARVCO010000002.1"/>
</dbReference>
<protein>
    <submittedName>
        <fullName evidence="2">Glycosyl hydrolase family 28-related protein</fullName>
    </submittedName>
</protein>
<gene>
    <name evidence="2" type="ORF">P9H32_00390</name>
</gene>